<dbReference type="Proteomes" id="UP000012106">
    <property type="component" value="Unassembled WGS sequence"/>
</dbReference>
<evidence type="ECO:0000313" key="2">
    <source>
        <dbReference type="Proteomes" id="UP000012106"/>
    </source>
</evidence>
<organism evidence="1 2">
    <name type="scientific">Leptospira santarosai serovar Arenal str. MAVJ 401</name>
    <dbReference type="NCBI Taxonomy" id="1049976"/>
    <lineage>
        <taxon>Bacteria</taxon>
        <taxon>Pseudomonadati</taxon>
        <taxon>Spirochaetota</taxon>
        <taxon>Spirochaetia</taxon>
        <taxon>Leptospirales</taxon>
        <taxon>Leptospiraceae</taxon>
        <taxon>Leptospira</taxon>
    </lineage>
</organism>
<dbReference type="AlphaFoldDB" id="M6JNR9"/>
<proteinExistence type="predicted"/>
<dbReference type="EMBL" id="AHMU02000056">
    <property type="protein sequence ID" value="EMN21215.1"/>
    <property type="molecule type" value="Genomic_DNA"/>
</dbReference>
<name>M6JNR9_9LEPT</name>
<accession>M6JNR9</accession>
<evidence type="ECO:0000313" key="1">
    <source>
        <dbReference type="EMBL" id="EMN21215.1"/>
    </source>
</evidence>
<protein>
    <submittedName>
        <fullName evidence="1">Uncharacterized protein</fullName>
    </submittedName>
</protein>
<comment type="caution">
    <text evidence="1">The sequence shown here is derived from an EMBL/GenBank/DDBJ whole genome shotgun (WGS) entry which is preliminary data.</text>
</comment>
<reference evidence="1 2" key="1">
    <citation type="submission" date="2013-01" db="EMBL/GenBank/DDBJ databases">
        <authorList>
            <person name="Harkins D.M."/>
            <person name="Durkin A.S."/>
            <person name="Brinkac L.M."/>
            <person name="Haft D.H."/>
            <person name="Selengut J.D."/>
            <person name="Sanka R."/>
            <person name="DePew J."/>
            <person name="Purushe J."/>
            <person name="Hartskeerl R.A."/>
            <person name="Ahmed A."/>
            <person name="van der Linden H."/>
            <person name="Goris M.G.A."/>
            <person name="Vinetz J.M."/>
            <person name="Sutton G.G."/>
            <person name="Nierman W.C."/>
            <person name="Fouts D.E."/>
        </authorList>
    </citation>
    <scope>NUCLEOTIDE SEQUENCE [LARGE SCALE GENOMIC DNA]</scope>
    <source>
        <strain evidence="1 2">MAVJ 401</strain>
    </source>
</reference>
<gene>
    <name evidence="1" type="ORF">LEP1GSC063_4338</name>
</gene>
<sequence>MFGDPSQNGDFIRKFDFKIVVFGFYKGSLILEFSKHPASTIWIHESDLFLRPGNRPQSVGIRVGYLVL</sequence>